<gene>
    <name evidence="1" type="ORF">EHS11_11750</name>
</gene>
<evidence type="ECO:0000313" key="2">
    <source>
        <dbReference type="Proteomes" id="UP000298264"/>
    </source>
</evidence>
<organism evidence="1 2">
    <name type="scientific">Leptospira ilyithenensis</name>
    <dbReference type="NCBI Taxonomy" id="2484901"/>
    <lineage>
        <taxon>Bacteria</taxon>
        <taxon>Pseudomonadati</taxon>
        <taxon>Spirochaetota</taxon>
        <taxon>Spirochaetia</taxon>
        <taxon>Leptospirales</taxon>
        <taxon>Leptospiraceae</taxon>
        <taxon>Leptospira</taxon>
    </lineage>
</organism>
<dbReference type="InterPro" id="IPR026302">
    <property type="entry name" value="NEDD4-bd_p2"/>
</dbReference>
<protein>
    <submittedName>
        <fullName evidence="1">ATP-binding protein</fullName>
    </submittedName>
</protein>
<comment type="caution">
    <text evidence="1">The sequence shown here is derived from an EMBL/GenBank/DDBJ whole genome shotgun (WGS) entry which is preliminary data.</text>
</comment>
<sequence length="145" mass="16792">MDKTKTLILIRGLPGSGKTSFAELLSEGGKYPVFSVDSYFTNKDTGEYQFNYKENHLAYKECENNTKLAMESSMEKVFVDNTFTLDWEMEPYFKLASSYGYSVFILTLENRHSGENVHGLTDEQLLKMAKTYKLELLPERLREKK</sequence>
<dbReference type="PANTHER" id="PTHR13308:SF40">
    <property type="entry name" value="NEDD4-BINDING PROTEIN 2-LIKE 1"/>
    <property type="match status" value="1"/>
</dbReference>
<keyword evidence="1" id="KW-0067">ATP-binding</keyword>
<accession>A0A4R9LQ83</accession>
<dbReference type="PANTHER" id="PTHR13308">
    <property type="entry name" value="NEDD4-BINDING PROTEIN 2-LIKE 1"/>
    <property type="match status" value="1"/>
</dbReference>
<dbReference type="OrthoDB" id="6182772at2"/>
<keyword evidence="1" id="KW-0547">Nucleotide-binding</keyword>
<reference evidence="1" key="1">
    <citation type="journal article" date="2019" name="PLoS Negl. Trop. Dis.">
        <title>Revisiting the worldwide diversity of Leptospira species in the environment.</title>
        <authorList>
            <person name="Vincent A.T."/>
            <person name="Schiettekatte O."/>
            <person name="Bourhy P."/>
            <person name="Veyrier F.J."/>
            <person name="Picardeau M."/>
        </authorList>
    </citation>
    <scope>NUCLEOTIDE SEQUENCE [LARGE SCALE GENOMIC DNA]</scope>
    <source>
        <strain evidence="1">201400974</strain>
    </source>
</reference>
<dbReference type="GO" id="GO:0005524">
    <property type="term" value="F:ATP binding"/>
    <property type="evidence" value="ECO:0007669"/>
    <property type="project" value="UniProtKB-KW"/>
</dbReference>
<proteinExistence type="predicted"/>
<evidence type="ECO:0000313" key="1">
    <source>
        <dbReference type="EMBL" id="TGN09863.1"/>
    </source>
</evidence>
<dbReference type="RefSeq" id="WP_135764601.1">
    <property type="nucleotide sequence ID" value="NZ_RQHV01000050.1"/>
</dbReference>
<dbReference type="AlphaFoldDB" id="A0A4R9LQ83"/>
<dbReference type="EMBL" id="RQHV01000050">
    <property type="protein sequence ID" value="TGN09863.1"/>
    <property type="molecule type" value="Genomic_DNA"/>
</dbReference>
<keyword evidence="2" id="KW-1185">Reference proteome</keyword>
<dbReference type="Proteomes" id="UP000298264">
    <property type="component" value="Unassembled WGS sequence"/>
</dbReference>
<dbReference type="Gene3D" id="3.40.50.300">
    <property type="entry name" value="P-loop containing nucleotide triphosphate hydrolases"/>
    <property type="match status" value="1"/>
</dbReference>
<dbReference type="SUPFAM" id="SSF52540">
    <property type="entry name" value="P-loop containing nucleoside triphosphate hydrolases"/>
    <property type="match status" value="1"/>
</dbReference>
<dbReference type="InterPro" id="IPR027417">
    <property type="entry name" value="P-loop_NTPase"/>
</dbReference>
<dbReference type="Pfam" id="PF13671">
    <property type="entry name" value="AAA_33"/>
    <property type="match status" value="1"/>
</dbReference>
<name>A0A4R9LQ83_9LEPT</name>